<dbReference type="GO" id="GO:0016627">
    <property type="term" value="F:oxidoreductase activity, acting on the CH-CH group of donors"/>
    <property type="evidence" value="ECO:0007669"/>
    <property type="project" value="TreeGrafter"/>
</dbReference>
<dbReference type="PANTHER" id="PTHR35176">
    <property type="entry name" value="HEME OXYGENASE HI_0854-RELATED"/>
    <property type="match status" value="1"/>
</dbReference>
<gene>
    <name evidence="3" type="ORF">METZ01_LOCUS132008</name>
</gene>
<dbReference type="GO" id="GO:0070967">
    <property type="term" value="F:coenzyme F420 binding"/>
    <property type="evidence" value="ECO:0007669"/>
    <property type="project" value="TreeGrafter"/>
</dbReference>
<reference evidence="3" key="1">
    <citation type="submission" date="2018-05" db="EMBL/GenBank/DDBJ databases">
        <authorList>
            <person name="Lanie J.A."/>
            <person name="Ng W.-L."/>
            <person name="Kazmierczak K.M."/>
            <person name="Andrzejewski T.M."/>
            <person name="Davidsen T.M."/>
            <person name="Wayne K.J."/>
            <person name="Tettelin H."/>
            <person name="Glass J.I."/>
            <person name="Rusch D."/>
            <person name="Podicherti R."/>
            <person name="Tsui H.-C.T."/>
            <person name="Winkler M.E."/>
        </authorList>
    </citation>
    <scope>NUCLEOTIDE SEQUENCE</scope>
</reference>
<proteinExistence type="predicted"/>
<dbReference type="SUPFAM" id="SSF50475">
    <property type="entry name" value="FMN-binding split barrel"/>
    <property type="match status" value="1"/>
</dbReference>
<dbReference type="AlphaFoldDB" id="A0A381YQD5"/>
<feature type="domain" description="Pyridoxamine 5'-phosphate oxidase N-terminal" evidence="2">
    <location>
        <begin position="10"/>
        <end position="90"/>
    </location>
</feature>
<dbReference type="EMBL" id="UINC01018781">
    <property type="protein sequence ID" value="SVA79154.1"/>
    <property type="molecule type" value="Genomic_DNA"/>
</dbReference>
<organism evidence="3">
    <name type="scientific">marine metagenome</name>
    <dbReference type="NCBI Taxonomy" id="408172"/>
    <lineage>
        <taxon>unclassified sequences</taxon>
        <taxon>metagenomes</taxon>
        <taxon>ecological metagenomes</taxon>
    </lineage>
</organism>
<evidence type="ECO:0000313" key="3">
    <source>
        <dbReference type="EMBL" id="SVA79154.1"/>
    </source>
</evidence>
<dbReference type="Gene3D" id="2.30.110.10">
    <property type="entry name" value="Electron Transport, Fmn-binding Protein, Chain A"/>
    <property type="match status" value="1"/>
</dbReference>
<dbReference type="InterPro" id="IPR011576">
    <property type="entry name" value="Pyridox_Oxase_N"/>
</dbReference>
<keyword evidence="1" id="KW-0560">Oxidoreductase</keyword>
<sequence length="138" mass="15666">MNLDPFDKEQLFSDPNVAILATVDNKNRPHGMPIWYIYEDGKFVMTAGKNAQKVRNIQRTCNATLVLDRRTPPYHAVMIRGRAEIGPTPDPEWLLRLAIRYLGEERGKTYFQGLGDDIVAITLYPDDVIEYLGVSGRA</sequence>
<dbReference type="InterPro" id="IPR052019">
    <property type="entry name" value="F420H2_bilvrd_red/Heme_oxyg"/>
</dbReference>
<dbReference type="PANTHER" id="PTHR35176:SF6">
    <property type="entry name" value="HEME OXYGENASE HI_0854-RELATED"/>
    <property type="match status" value="1"/>
</dbReference>
<name>A0A381YQD5_9ZZZZ</name>
<dbReference type="Pfam" id="PF01243">
    <property type="entry name" value="PNPOx_N"/>
    <property type="match status" value="1"/>
</dbReference>
<dbReference type="InterPro" id="IPR012349">
    <property type="entry name" value="Split_barrel_FMN-bd"/>
</dbReference>
<evidence type="ECO:0000256" key="1">
    <source>
        <dbReference type="ARBA" id="ARBA00023002"/>
    </source>
</evidence>
<protein>
    <recommendedName>
        <fullName evidence="2">Pyridoxamine 5'-phosphate oxidase N-terminal domain-containing protein</fullName>
    </recommendedName>
</protein>
<dbReference type="GO" id="GO:0005829">
    <property type="term" value="C:cytosol"/>
    <property type="evidence" value="ECO:0007669"/>
    <property type="project" value="TreeGrafter"/>
</dbReference>
<evidence type="ECO:0000259" key="2">
    <source>
        <dbReference type="Pfam" id="PF01243"/>
    </source>
</evidence>
<accession>A0A381YQD5</accession>